<dbReference type="AlphaFoldDB" id="A0A814L904"/>
<comment type="caution">
    <text evidence="1">The sequence shown here is derived from an EMBL/GenBank/DDBJ whole genome shotgun (WGS) entry which is preliminary data.</text>
</comment>
<name>A0A814L904_9BILA</name>
<proteinExistence type="predicted"/>
<dbReference type="Proteomes" id="UP000663879">
    <property type="component" value="Unassembled WGS sequence"/>
</dbReference>
<feature type="non-terminal residue" evidence="1">
    <location>
        <position position="1"/>
    </location>
</feature>
<reference evidence="1" key="1">
    <citation type="submission" date="2021-02" db="EMBL/GenBank/DDBJ databases">
        <authorList>
            <person name="Nowell W R."/>
        </authorList>
    </citation>
    <scope>NUCLEOTIDE SEQUENCE</scope>
    <source>
        <strain evidence="1">Ploen Becks lab</strain>
    </source>
</reference>
<protein>
    <submittedName>
        <fullName evidence="1">Uncharacterized protein</fullName>
    </submittedName>
</protein>
<sequence>NDNDDDPDIDEEDDIFRKCLFH</sequence>
<gene>
    <name evidence="1" type="ORF">OXX778_LOCUS19367</name>
</gene>
<accession>A0A814L904</accession>
<evidence type="ECO:0000313" key="1">
    <source>
        <dbReference type="EMBL" id="CAF1062842.1"/>
    </source>
</evidence>
<organism evidence="1 2">
    <name type="scientific">Brachionus calyciflorus</name>
    <dbReference type="NCBI Taxonomy" id="104777"/>
    <lineage>
        <taxon>Eukaryota</taxon>
        <taxon>Metazoa</taxon>
        <taxon>Spiralia</taxon>
        <taxon>Gnathifera</taxon>
        <taxon>Rotifera</taxon>
        <taxon>Eurotatoria</taxon>
        <taxon>Monogononta</taxon>
        <taxon>Pseudotrocha</taxon>
        <taxon>Ploima</taxon>
        <taxon>Brachionidae</taxon>
        <taxon>Brachionus</taxon>
    </lineage>
</organism>
<keyword evidence="2" id="KW-1185">Reference proteome</keyword>
<evidence type="ECO:0000313" key="2">
    <source>
        <dbReference type="Proteomes" id="UP000663879"/>
    </source>
</evidence>
<dbReference type="EMBL" id="CAJNOC010005817">
    <property type="protein sequence ID" value="CAF1062842.1"/>
    <property type="molecule type" value="Genomic_DNA"/>
</dbReference>